<name>A0A2X1X3L6_PHODM</name>
<evidence type="ECO:0000313" key="3">
    <source>
        <dbReference type="Proteomes" id="UP000251647"/>
    </source>
</evidence>
<protein>
    <recommendedName>
        <fullName evidence="4">DUF2541 family protein</fullName>
    </recommendedName>
</protein>
<dbReference type="AlphaFoldDB" id="A0A2X1X3L6"/>
<dbReference type="OrthoDB" id="6195808at2"/>
<sequence>MRKIFALTAAALLALVTLTGCQSTGGKNVGEGEWAKLAEKTVNFKSETDTVTPNPMFVNRSFSHVKLTCTQGTVDIKDITVNYTDGTSQKLDTLGILTKGSSTRAMKLNDDTKKVKNIEMQYSSLGSQTLNLAGVTKKAKVEVLGKRNVTTNQ</sequence>
<evidence type="ECO:0008006" key="4">
    <source>
        <dbReference type="Google" id="ProtNLM"/>
    </source>
</evidence>
<dbReference type="PROSITE" id="PS51257">
    <property type="entry name" value="PROKAR_LIPOPROTEIN"/>
    <property type="match status" value="1"/>
</dbReference>
<proteinExistence type="predicted"/>
<dbReference type="RefSeq" id="WP_005298599.1">
    <property type="nucleotide sequence ID" value="NZ_PYOG01000007.1"/>
</dbReference>
<gene>
    <name evidence="2" type="ORF">NCTC11647_01771</name>
</gene>
<feature type="signal peptide" evidence="1">
    <location>
        <begin position="1"/>
        <end position="22"/>
    </location>
</feature>
<accession>A0A2X1X3L6</accession>
<keyword evidence="1" id="KW-0732">Signal</keyword>
<dbReference type="EMBL" id="UATL01000001">
    <property type="protein sequence ID" value="SPY28670.1"/>
    <property type="molecule type" value="Genomic_DNA"/>
</dbReference>
<evidence type="ECO:0000256" key="1">
    <source>
        <dbReference type="SAM" id="SignalP"/>
    </source>
</evidence>
<organism evidence="2 3">
    <name type="scientific">Photobacterium damselae</name>
    <dbReference type="NCBI Taxonomy" id="38293"/>
    <lineage>
        <taxon>Bacteria</taxon>
        <taxon>Pseudomonadati</taxon>
        <taxon>Pseudomonadota</taxon>
        <taxon>Gammaproteobacteria</taxon>
        <taxon>Vibrionales</taxon>
        <taxon>Vibrionaceae</taxon>
        <taxon>Photobacterium</taxon>
    </lineage>
</organism>
<feature type="chain" id="PRO_5015963035" description="DUF2541 family protein" evidence="1">
    <location>
        <begin position="23"/>
        <end position="153"/>
    </location>
</feature>
<dbReference type="Proteomes" id="UP000251647">
    <property type="component" value="Unassembled WGS sequence"/>
</dbReference>
<evidence type="ECO:0000313" key="2">
    <source>
        <dbReference type="EMBL" id="SPY28670.1"/>
    </source>
</evidence>
<reference evidence="2 3" key="1">
    <citation type="submission" date="2018-06" db="EMBL/GenBank/DDBJ databases">
        <authorList>
            <consortium name="Pathogen Informatics"/>
            <person name="Doyle S."/>
        </authorList>
    </citation>
    <scope>NUCLEOTIDE SEQUENCE [LARGE SCALE GENOMIC DNA]</scope>
    <source>
        <strain evidence="2 3">NCTC11647</strain>
    </source>
</reference>